<dbReference type="Gene3D" id="3.40.50.150">
    <property type="entry name" value="Vaccinia Virus protein VP39"/>
    <property type="match status" value="1"/>
</dbReference>
<dbReference type="CDD" id="cd02440">
    <property type="entry name" value="AdoMet_MTases"/>
    <property type="match status" value="1"/>
</dbReference>
<dbReference type="EMBL" id="FMUX01000001">
    <property type="protein sequence ID" value="SCX80681.1"/>
    <property type="molecule type" value="Genomic_DNA"/>
</dbReference>
<dbReference type="STRING" id="419481.SAMN05216233_101413"/>
<proteinExistence type="predicted"/>
<sequence>MKSSNLSALDPFGQALLAYWRGDTSAMLVHEYKTGRVASIPVSVFFRSPKEFYPTEKVLPWCRGRILVVGAGTGIHAVELQRQGYKVTALEINPQAVRILTERGVKDVRQCDFFGFTGGRYDTVLMLGHTIGICETLSRIPMLLETCASLLTRGGQLLLNSVDESLAPDATDRAGYPGELEFRLSHEGNVGSWMRWLHVDFHTLSEQARGCGWHTEKLVENHKAEFLARLHPMPNMASLERL</sequence>
<dbReference type="GO" id="GO:0032259">
    <property type="term" value="P:methylation"/>
    <property type="evidence" value="ECO:0007669"/>
    <property type="project" value="UniProtKB-KW"/>
</dbReference>
<keyword evidence="2" id="KW-1185">Reference proteome</keyword>
<keyword evidence="1" id="KW-0808">Transferase</keyword>
<evidence type="ECO:0000313" key="2">
    <source>
        <dbReference type="Proteomes" id="UP000198870"/>
    </source>
</evidence>
<dbReference type="AlphaFoldDB" id="A0A1G5AS54"/>
<organism evidence="1 2">
    <name type="scientific">Desulfoluna spongiiphila</name>
    <dbReference type="NCBI Taxonomy" id="419481"/>
    <lineage>
        <taxon>Bacteria</taxon>
        <taxon>Pseudomonadati</taxon>
        <taxon>Thermodesulfobacteriota</taxon>
        <taxon>Desulfobacteria</taxon>
        <taxon>Desulfobacterales</taxon>
        <taxon>Desulfolunaceae</taxon>
        <taxon>Desulfoluna</taxon>
    </lineage>
</organism>
<accession>A0A1G5AS54</accession>
<dbReference type="Pfam" id="PF13489">
    <property type="entry name" value="Methyltransf_23"/>
    <property type="match status" value="1"/>
</dbReference>
<dbReference type="GO" id="GO:0008168">
    <property type="term" value="F:methyltransferase activity"/>
    <property type="evidence" value="ECO:0007669"/>
    <property type="project" value="UniProtKB-KW"/>
</dbReference>
<dbReference type="OrthoDB" id="5415907at2"/>
<gene>
    <name evidence="1" type="ORF">SAMN05216233_101413</name>
</gene>
<dbReference type="SUPFAM" id="SSF53335">
    <property type="entry name" value="S-adenosyl-L-methionine-dependent methyltransferases"/>
    <property type="match status" value="1"/>
</dbReference>
<keyword evidence="1" id="KW-0489">Methyltransferase</keyword>
<dbReference type="InterPro" id="IPR029063">
    <property type="entry name" value="SAM-dependent_MTases_sf"/>
</dbReference>
<reference evidence="1 2" key="1">
    <citation type="submission" date="2016-10" db="EMBL/GenBank/DDBJ databases">
        <authorList>
            <person name="de Groot N.N."/>
        </authorList>
    </citation>
    <scope>NUCLEOTIDE SEQUENCE [LARGE SCALE GENOMIC DNA]</scope>
    <source>
        <strain evidence="1 2">AA1</strain>
    </source>
</reference>
<evidence type="ECO:0000313" key="1">
    <source>
        <dbReference type="EMBL" id="SCX80681.1"/>
    </source>
</evidence>
<protein>
    <submittedName>
        <fullName evidence="1">Methyltransferase domain-containing protein</fullName>
    </submittedName>
</protein>
<name>A0A1G5AS54_9BACT</name>
<dbReference type="RefSeq" id="WP_092207707.1">
    <property type="nucleotide sequence ID" value="NZ_FMUX01000001.1"/>
</dbReference>
<dbReference type="Proteomes" id="UP000198870">
    <property type="component" value="Unassembled WGS sequence"/>
</dbReference>